<sequence>MLEGLTALDIIWRPYRGHQPRGGARAQLRWIQYIFWISGRRPREYERIPLERVRRQLGLQQDEPPPFPQYQREDVEAPLPVPQPFDPVWVAERPADDTVDDAGVTGSFLVWWAGQRAAMRAQPAQPDLAAVIAERDHLLGQVQLLQGQLAAAQA</sequence>
<dbReference type="EMBL" id="JAHRHJ020000011">
    <property type="protein sequence ID" value="KAH9295543.1"/>
    <property type="molecule type" value="Genomic_DNA"/>
</dbReference>
<comment type="caution">
    <text evidence="1">The sequence shown here is derived from an EMBL/GenBank/DDBJ whole genome shotgun (WGS) entry which is preliminary data.</text>
</comment>
<dbReference type="AlphaFoldDB" id="A0AA38CB44"/>
<reference evidence="1 2" key="1">
    <citation type="journal article" date="2021" name="Nat. Plants">
        <title>The Taxus genome provides insights into paclitaxel biosynthesis.</title>
        <authorList>
            <person name="Xiong X."/>
            <person name="Gou J."/>
            <person name="Liao Q."/>
            <person name="Li Y."/>
            <person name="Zhou Q."/>
            <person name="Bi G."/>
            <person name="Li C."/>
            <person name="Du R."/>
            <person name="Wang X."/>
            <person name="Sun T."/>
            <person name="Guo L."/>
            <person name="Liang H."/>
            <person name="Lu P."/>
            <person name="Wu Y."/>
            <person name="Zhang Z."/>
            <person name="Ro D.K."/>
            <person name="Shang Y."/>
            <person name="Huang S."/>
            <person name="Yan J."/>
        </authorList>
    </citation>
    <scope>NUCLEOTIDE SEQUENCE [LARGE SCALE GENOMIC DNA]</scope>
    <source>
        <strain evidence="1">Ta-2019</strain>
    </source>
</reference>
<accession>A0AA38CB44</accession>
<dbReference type="Proteomes" id="UP000824469">
    <property type="component" value="Unassembled WGS sequence"/>
</dbReference>
<gene>
    <name evidence="1" type="ORF">KI387_039131</name>
</gene>
<protein>
    <submittedName>
        <fullName evidence="1">Uncharacterized protein</fullName>
    </submittedName>
</protein>
<keyword evidence="2" id="KW-1185">Reference proteome</keyword>
<organism evidence="1 2">
    <name type="scientific">Taxus chinensis</name>
    <name type="common">Chinese yew</name>
    <name type="synonym">Taxus wallichiana var. chinensis</name>
    <dbReference type="NCBI Taxonomy" id="29808"/>
    <lineage>
        <taxon>Eukaryota</taxon>
        <taxon>Viridiplantae</taxon>
        <taxon>Streptophyta</taxon>
        <taxon>Embryophyta</taxon>
        <taxon>Tracheophyta</taxon>
        <taxon>Spermatophyta</taxon>
        <taxon>Pinopsida</taxon>
        <taxon>Pinidae</taxon>
        <taxon>Conifers II</taxon>
        <taxon>Cupressales</taxon>
        <taxon>Taxaceae</taxon>
        <taxon>Taxus</taxon>
    </lineage>
</organism>
<evidence type="ECO:0000313" key="2">
    <source>
        <dbReference type="Proteomes" id="UP000824469"/>
    </source>
</evidence>
<evidence type="ECO:0000313" key="1">
    <source>
        <dbReference type="EMBL" id="KAH9295543.1"/>
    </source>
</evidence>
<name>A0AA38CB44_TAXCH</name>
<proteinExistence type="predicted"/>